<dbReference type="Pfam" id="PF22752">
    <property type="entry name" value="DUF488-N3i"/>
    <property type="match status" value="1"/>
</dbReference>
<gene>
    <name evidence="1" type="ORF">HD596_009914</name>
</gene>
<dbReference type="InterPro" id="IPR052552">
    <property type="entry name" value="YeaO-like"/>
</dbReference>
<name>A0A7W9GGB0_9ACTN</name>
<organism evidence="1 2">
    <name type="scientific">Nonomuraea jabiensis</name>
    <dbReference type="NCBI Taxonomy" id="882448"/>
    <lineage>
        <taxon>Bacteria</taxon>
        <taxon>Bacillati</taxon>
        <taxon>Actinomycetota</taxon>
        <taxon>Actinomycetes</taxon>
        <taxon>Streptosporangiales</taxon>
        <taxon>Streptosporangiaceae</taxon>
        <taxon>Nonomuraea</taxon>
    </lineage>
</organism>
<protein>
    <submittedName>
        <fullName evidence="1">Uncharacterized protein YeaO (DUF488 family)</fullName>
    </submittedName>
</protein>
<dbReference type="Proteomes" id="UP000579153">
    <property type="component" value="Unassembled WGS sequence"/>
</dbReference>
<dbReference type="RefSeq" id="WP_185076143.1">
    <property type="nucleotide sequence ID" value="NZ_JACHMB010000001.1"/>
</dbReference>
<dbReference type="PANTHER" id="PTHR36849:SF1">
    <property type="entry name" value="CYTOPLASMIC PROTEIN"/>
    <property type="match status" value="1"/>
</dbReference>
<dbReference type="EMBL" id="JACHMB010000001">
    <property type="protein sequence ID" value="MBB5783158.1"/>
    <property type="molecule type" value="Genomic_DNA"/>
</dbReference>
<sequence length="124" mass="14445">MAVQITCRRVYEETSPQDGKRVLVDRVWPRGMRKQDAHLDEWLRDVAPSSELRRWYGHEPSRFAEFRRRYLAELRDAGHREAARHLRDLAAHDDLTLLTATKDVDHSQAAVLAEWLTGRGRSKG</sequence>
<dbReference type="AlphaFoldDB" id="A0A7W9GGB0"/>
<accession>A0A7W9GGB0</accession>
<evidence type="ECO:0000313" key="2">
    <source>
        <dbReference type="Proteomes" id="UP000579153"/>
    </source>
</evidence>
<evidence type="ECO:0000313" key="1">
    <source>
        <dbReference type="EMBL" id="MBB5783158.1"/>
    </source>
</evidence>
<reference evidence="1 2" key="1">
    <citation type="submission" date="2020-08" db="EMBL/GenBank/DDBJ databases">
        <title>Sequencing the genomes of 1000 actinobacteria strains.</title>
        <authorList>
            <person name="Klenk H.-P."/>
        </authorList>
    </citation>
    <scope>NUCLEOTIDE SEQUENCE [LARGE SCALE GENOMIC DNA]</scope>
    <source>
        <strain evidence="1 2">DSM 45507</strain>
    </source>
</reference>
<proteinExistence type="predicted"/>
<dbReference type="PANTHER" id="PTHR36849">
    <property type="entry name" value="CYTOPLASMIC PROTEIN-RELATED"/>
    <property type="match status" value="1"/>
</dbReference>
<keyword evidence="2" id="KW-1185">Reference proteome</keyword>
<comment type="caution">
    <text evidence="1">The sequence shown here is derived from an EMBL/GenBank/DDBJ whole genome shotgun (WGS) entry which is preliminary data.</text>
</comment>